<dbReference type="PANTHER" id="PTHR31595:SF57">
    <property type="entry name" value="OS04G0481900 PROTEIN"/>
    <property type="match status" value="1"/>
</dbReference>
<gene>
    <name evidence="10" type="ORF">FB567DRAFT_629263</name>
</gene>
<evidence type="ECO:0000256" key="6">
    <source>
        <dbReference type="ARBA" id="ARBA00022989"/>
    </source>
</evidence>
<evidence type="ECO:0000256" key="5">
    <source>
        <dbReference type="ARBA" id="ARBA00022692"/>
    </source>
</evidence>
<dbReference type="Pfam" id="PF13813">
    <property type="entry name" value="MBOAT_2"/>
    <property type="match status" value="1"/>
</dbReference>
<dbReference type="OrthoDB" id="1077582at2759"/>
<evidence type="ECO:0000256" key="2">
    <source>
        <dbReference type="ARBA" id="ARBA00005179"/>
    </source>
</evidence>
<comment type="pathway">
    <text evidence="2">Secondary metabolite biosynthesis.</text>
</comment>
<comment type="caution">
    <text evidence="10">The sequence shown here is derived from an EMBL/GenBank/DDBJ whole genome shotgun (WGS) entry which is preliminary data.</text>
</comment>
<evidence type="ECO:0000259" key="9">
    <source>
        <dbReference type="Pfam" id="PF13813"/>
    </source>
</evidence>
<feature type="transmembrane region" description="Helical" evidence="8">
    <location>
        <begin position="189"/>
        <end position="207"/>
    </location>
</feature>
<keyword evidence="11" id="KW-1185">Reference proteome</keyword>
<dbReference type="InterPro" id="IPR032805">
    <property type="entry name" value="Wax_synthase_dom"/>
</dbReference>
<dbReference type="EMBL" id="JAGMVJ010000011">
    <property type="protein sequence ID" value="KAH7086149.1"/>
    <property type="molecule type" value="Genomic_DNA"/>
</dbReference>
<dbReference type="Proteomes" id="UP000813461">
    <property type="component" value="Unassembled WGS sequence"/>
</dbReference>
<keyword evidence="4 10" id="KW-0808">Transferase</keyword>
<evidence type="ECO:0000256" key="7">
    <source>
        <dbReference type="ARBA" id="ARBA00023136"/>
    </source>
</evidence>
<feature type="domain" description="Wax synthase" evidence="9">
    <location>
        <begin position="277"/>
        <end position="353"/>
    </location>
</feature>
<sequence>MVHFIWHDPAFLVQQTWLFMTLDSWDNHQYDCKESLAPLFAFLLAIAYSLYMLAYPPKRRKLSICVLAIPIAYTFYHQNALFPSETVSDTFGRFLYIWFANMSYEITILEYSPPITKENDGWKSRLREAYKMLFCRTHQESVPATCQYDDADLKPSERANRGVIANVPTSAPKHKYKCGQFMLYHIWKATYLFLLQAVWGVISRYYISSNHLIYGLKYASFFRRMPDAFTVVEMWSRMETVVQWCIMNMFLYEAYHSFFAVLFVGIGLDQPRDWSLSLFGPLSNAWSVRRYWGKHWHNYIYHSFSGHTKVLTRKWLGMRRGATTTRLVENTIVFGVSGLMHSAVRWAQSGGDYDYWCISIWYVAQMIPIVIEGVVQEAWRRKKKELGIRQTESLRRVERWIGYAWVIGWNMWSIPKYTHVRNEWSDRAMMKRFTRELAEKPVDATGGGGD</sequence>
<evidence type="ECO:0000256" key="3">
    <source>
        <dbReference type="ARBA" id="ARBA00007282"/>
    </source>
</evidence>
<evidence type="ECO:0000256" key="8">
    <source>
        <dbReference type="SAM" id="Phobius"/>
    </source>
</evidence>
<name>A0A8K0R3C3_9PLEO</name>
<feature type="transmembrane region" description="Helical" evidence="8">
    <location>
        <begin position="35"/>
        <end position="54"/>
    </location>
</feature>
<dbReference type="GO" id="GO:0006629">
    <property type="term" value="P:lipid metabolic process"/>
    <property type="evidence" value="ECO:0007669"/>
    <property type="project" value="InterPro"/>
</dbReference>
<evidence type="ECO:0000313" key="10">
    <source>
        <dbReference type="EMBL" id="KAH7086149.1"/>
    </source>
</evidence>
<keyword evidence="6 8" id="KW-1133">Transmembrane helix</keyword>
<dbReference type="PANTHER" id="PTHR31595">
    <property type="entry name" value="LONG-CHAIN-ALCOHOL O-FATTY-ACYLTRANSFERASE 3-RELATED"/>
    <property type="match status" value="1"/>
</dbReference>
<evidence type="ECO:0000256" key="1">
    <source>
        <dbReference type="ARBA" id="ARBA00004141"/>
    </source>
</evidence>
<keyword evidence="7 8" id="KW-0472">Membrane</keyword>
<comment type="similarity">
    <text evidence="3">Belongs to the wax synthase family.</text>
</comment>
<protein>
    <submittedName>
        <fullName evidence="10">Membrane bound O-acyl transferase family-domain-containing protein</fullName>
    </submittedName>
</protein>
<organism evidence="10 11">
    <name type="scientific">Paraphoma chrysanthemicola</name>
    <dbReference type="NCBI Taxonomy" id="798071"/>
    <lineage>
        <taxon>Eukaryota</taxon>
        <taxon>Fungi</taxon>
        <taxon>Dikarya</taxon>
        <taxon>Ascomycota</taxon>
        <taxon>Pezizomycotina</taxon>
        <taxon>Dothideomycetes</taxon>
        <taxon>Pleosporomycetidae</taxon>
        <taxon>Pleosporales</taxon>
        <taxon>Pleosporineae</taxon>
        <taxon>Phaeosphaeriaceae</taxon>
        <taxon>Paraphoma</taxon>
    </lineage>
</organism>
<evidence type="ECO:0000313" key="11">
    <source>
        <dbReference type="Proteomes" id="UP000813461"/>
    </source>
</evidence>
<keyword evidence="5 8" id="KW-0812">Transmembrane</keyword>
<dbReference type="GO" id="GO:0008374">
    <property type="term" value="F:O-acyltransferase activity"/>
    <property type="evidence" value="ECO:0007669"/>
    <property type="project" value="InterPro"/>
</dbReference>
<proteinExistence type="inferred from homology"/>
<evidence type="ECO:0000256" key="4">
    <source>
        <dbReference type="ARBA" id="ARBA00022679"/>
    </source>
</evidence>
<dbReference type="GO" id="GO:0016020">
    <property type="term" value="C:membrane"/>
    <property type="evidence" value="ECO:0007669"/>
    <property type="project" value="UniProtKB-SubCell"/>
</dbReference>
<accession>A0A8K0R3C3</accession>
<dbReference type="AlphaFoldDB" id="A0A8K0R3C3"/>
<comment type="subcellular location">
    <subcellularLocation>
        <location evidence="1">Membrane</location>
        <topology evidence="1">Multi-pass membrane protein</topology>
    </subcellularLocation>
</comment>
<reference evidence="10" key="1">
    <citation type="journal article" date="2021" name="Nat. Commun.">
        <title>Genetic determinants of endophytism in the Arabidopsis root mycobiome.</title>
        <authorList>
            <person name="Mesny F."/>
            <person name="Miyauchi S."/>
            <person name="Thiergart T."/>
            <person name="Pickel B."/>
            <person name="Atanasova L."/>
            <person name="Karlsson M."/>
            <person name="Huettel B."/>
            <person name="Barry K.W."/>
            <person name="Haridas S."/>
            <person name="Chen C."/>
            <person name="Bauer D."/>
            <person name="Andreopoulos W."/>
            <person name="Pangilinan J."/>
            <person name="LaButti K."/>
            <person name="Riley R."/>
            <person name="Lipzen A."/>
            <person name="Clum A."/>
            <person name="Drula E."/>
            <person name="Henrissat B."/>
            <person name="Kohler A."/>
            <person name="Grigoriev I.V."/>
            <person name="Martin F.M."/>
            <person name="Hacquard S."/>
        </authorList>
    </citation>
    <scope>NUCLEOTIDE SEQUENCE</scope>
    <source>
        <strain evidence="10">MPI-SDFR-AT-0120</strain>
    </source>
</reference>
<feature type="transmembrane region" description="Helical" evidence="8">
    <location>
        <begin position="241"/>
        <end position="268"/>
    </location>
</feature>
<dbReference type="InterPro" id="IPR044851">
    <property type="entry name" value="Wax_synthase"/>
</dbReference>